<protein>
    <submittedName>
        <fullName evidence="1">Uncharacterized protein</fullName>
    </submittedName>
</protein>
<gene>
    <name evidence="1" type="ORF">ACD_4C00299G0004</name>
</gene>
<dbReference type="AlphaFoldDB" id="K2GSV3"/>
<evidence type="ECO:0000313" key="1">
    <source>
        <dbReference type="EMBL" id="EKE26420.1"/>
    </source>
</evidence>
<accession>K2GSV3</accession>
<sequence>YLTLCKIPILSQIGTYKVMHEIELNNEKIKGINIVFKNSKTKEHLANYLLKIALMLQPLRCNDYTTFLLRMKRYDFNIHGEVT</sequence>
<feature type="non-terminal residue" evidence="1">
    <location>
        <position position="1"/>
    </location>
</feature>
<reference evidence="1" key="1">
    <citation type="journal article" date="2012" name="Science">
        <title>Fermentation, hydrogen, and sulfur metabolism in multiple uncultivated bacterial phyla.</title>
        <authorList>
            <person name="Wrighton K.C."/>
            <person name="Thomas B.C."/>
            <person name="Sharon I."/>
            <person name="Miller C.S."/>
            <person name="Castelle C.J."/>
            <person name="VerBerkmoes N.C."/>
            <person name="Wilkins M.J."/>
            <person name="Hettich R.L."/>
            <person name="Lipton M.S."/>
            <person name="Williams K.H."/>
            <person name="Long P.E."/>
            <person name="Banfield J.F."/>
        </authorList>
    </citation>
    <scope>NUCLEOTIDE SEQUENCE [LARGE SCALE GENOMIC DNA]</scope>
</reference>
<proteinExistence type="predicted"/>
<comment type="caution">
    <text evidence="1">The sequence shown here is derived from an EMBL/GenBank/DDBJ whole genome shotgun (WGS) entry which is preliminary data.</text>
</comment>
<dbReference type="EMBL" id="AMFJ01000815">
    <property type="protein sequence ID" value="EKE26420.1"/>
    <property type="molecule type" value="Genomic_DNA"/>
</dbReference>
<organism evidence="1">
    <name type="scientific">uncultured bacterium</name>
    <name type="common">gcode 4</name>
    <dbReference type="NCBI Taxonomy" id="1234023"/>
    <lineage>
        <taxon>Bacteria</taxon>
        <taxon>environmental samples</taxon>
    </lineage>
</organism>
<name>K2GSV3_9BACT</name>